<organism evidence="4 5">
    <name type="scientific">Lentzea tibetensis</name>
    <dbReference type="NCBI Taxonomy" id="2591470"/>
    <lineage>
        <taxon>Bacteria</taxon>
        <taxon>Bacillati</taxon>
        <taxon>Actinomycetota</taxon>
        <taxon>Actinomycetes</taxon>
        <taxon>Pseudonocardiales</taxon>
        <taxon>Pseudonocardiaceae</taxon>
        <taxon>Lentzea</taxon>
    </lineage>
</organism>
<evidence type="ECO:0000313" key="4">
    <source>
        <dbReference type="EMBL" id="TWP54070.1"/>
    </source>
</evidence>
<dbReference type="EMBL" id="VOBR01000001">
    <property type="protein sequence ID" value="TWP54070.1"/>
    <property type="molecule type" value="Genomic_DNA"/>
</dbReference>
<name>A0A563F280_9PSEU</name>
<dbReference type="Pfam" id="PF14344">
    <property type="entry name" value="DUF4397"/>
    <property type="match status" value="1"/>
</dbReference>
<evidence type="ECO:0000256" key="2">
    <source>
        <dbReference type="SAM" id="SignalP"/>
    </source>
</evidence>
<dbReference type="AlphaFoldDB" id="A0A563F280"/>
<feature type="chain" id="PRO_5022241861" evidence="2">
    <location>
        <begin position="39"/>
        <end position="282"/>
    </location>
</feature>
<accession>A0A563F280</accession>
<gene>
    <name evidence="4" type="ORF">FKR81_00415</name>
</gene>
<dbReference type="OrthoDB" id="9783299at2"/>
<sequence length="282" mass="29062">MMSVPHFAVPLGRSMRGGLVRVVLVLLLLTLSASPASAATGTYLRLGHLSPEAAEVDITVTATANPGTPVRITNVDYGSLLDYRRVDPGTYAVVMRPSGADPNSAPLSSATLNAADGKAYTIADLAKSGKVLDDDISLPPAGLARLRVINAAPVAAELDVVRSGTAVVRHATYGSSTAYVALAAGTARMQVLPRGADPINLDATIEPGAVYTLLVVERSGKPAASLRADAKGAEVVPGGGQETGFGGMAPGGPGLDWRLLGLSCLLVFSGLFLFRRQLFRFG</sequence>
<feature type="domain" description="DUF4397" evidence="3">
    <location>
        <begin position="43"/>
        <end position="160"/>
    </location>
</feature>
<keyword evidence="1" id="KW-0812">Transmembrane</keyword>
<comment type="caution">
    <text evidence="4">The sequence shown here is derived from an EMBL/GenBank/DDBJ whole genome shotgun (WGS) entry which is preliminary data.</text>
</comment>
<evidence type="ECO:0000259" key="3">
    <source>
        <dbReference type="Pfam" id="PF14344"/>
    </source>
</evidence>
<keyword evidence="1" id="KW-1133">Transmembrane helix</keyword>
<keyword evidence="2" id="KW-0732">Signal</keyword>
<protein>
    <submittedName>
        <fullName evidence="4">DUF4397 domain-containing protein</fullName>
    </submittedName>
</protein>
<evidence type="ECO:0000256" key="1">
    <source>
        <dbReference type="SAM" id="Phobius"/>
    </source>
</evidence>
<feature type="transmembrane region" description="Helical" evidence="1">
    <location>
        <begin position="257"/>
        <end position="274"/>
    </location>
</feature>
<dbReference type="InterPro" id="IPR025510">
    <property type="entry name" value="DUF4397"/>
</dbReference>
<feature type="signal peptide" evidence="2">
    <location>
        <begin position="1"/>
        <end position="38"/>
    </location>
</feature>
<keyword evidence="1" id="KW-0472">Membrane</keyword>
<reference evidence="4 5" key="1">
    <citation type="submission" date="2019-07" db="EMBL/GenBank/DDBJ databases">
        <title>Lentzea xizangensis sp. nov., isolated from Qinghai-Tibetan Plateau Soils.</title>
        <authorList>
            <person name="Huang J."/>
        </authorList>
    </citation>
    <scope>NUCLEOTIDE SEQUENCE [LARGE SCALE GENOMIC DNA]</scope>
    <source>
        <strain evidence="4 5">FXJ1.1311</strain>
    </source>
</reference>
<proteinExistence type="predicted"/>
<evidence type="ECO:0000313" key="5">
    <source>
        <dbReference type="Proteomes" id="UP000316639"/>
    </source>
</evidence>
<dbReference type="Proteomes" id="UP000316639">
    <property type="component" value="Unassembled WGS sequence"/>
</dbReference>
<keyword evidence="5" id="KW-1185">Reference proteome</keyword>